<evidence type="ECO:0000313" key="1">
    <source>
        <dbReference type="EMBL" id="MCI53584.1"/>
    </source>
</evidence>
<reference evidence="1 2" key="1">
    <citation type="journal article" date="2018" name="Front. Plant Sci.">
        <title>Red Clover (Trifolium pratense) and Zigzag Clover (T. medium) - A Picture of Genomic Similarities and Differences.</title>
        <authorList>
            <person name="Dluhosova J."/>
            <person name="Istvanek J."/>
            <person name="Nedelnik J."/>
            <person name="Repkova J."/>
        </authorList>
    </citation>
    <scope>NUCLEOTIDE SEQUENCE [LARGE SCALE GENOMIC DNA]</scope>
    <source>
        <strain evidence="2">cv. 10/8</strain>
        <tissue evidence="1">Leaf</tissue>
    </source>
</reference>
<organism evidence="1 2">
    <name type="scientific">Trifolium medium</name>
    <dbReference type="NCBI Taxonomy" id="97028"/>
    <lineage>
        <taxon>Eukaryota</taxon>
        <taxon>Viridiplantae</taxon>
        <taxon>Streptophyta</taxon>
        <taxon>Embryophyta</taxon>
        <taxon>Tracheophyta</taxon>
        <taxon>Spermatophyta</taxon>
        <taxon>Magnoliopsida</taxon>
        <taxon>eudicotyledons</taxon>
        <taxon>Gunneridae</taxon>
        <taxon>Pentapetalae</taxon>
        <taxon>rosids</taxon>
        <taxon>fabids</taxon>
        <taxon>Fabales</taxon>
        <taxon>Fabaceae</taxon>
        <taxon>Papilionoideae</taxon>
        <taxon>50 kb inversion clade</taxon>
        <taxon>NPAAA clade</taxon>
        <taxon>Hologalegina</taxon>
        <taxon>IRL clade</taxon>
        <taxon>Trifolieae</taxon>
        <taxon>Trifolium</taxon>
    </lineage>
</organism>
<protein>
    <submittedName>
        <fullName evidence="1">Uncharacterized protein</fullName>
    </submittedName>
</protein>
<name>A0A392SZE9_9FABA</name>
<evidence type="ECO:0000313" key="2">
    <source>
        <dbReference type="Proteomes" id="UP000265520"/>
    </source>
</evidence>
<accession>A0A392SZE9</accession>
<dbReference type="EMBL" id="LXQA010465553">
    <property type="protein sequence ID" value="MCI53584.1"/>
    <property type="molecule type" value="Genomic_DNA"/>
</dbReference>
<dbReference type="Proteomes" id="UP000265520">
    <property type="component" value="Unassembled WGS sequence"/>
</dbReference>
<dbReference type="AlphaFoldDB" id="A0A392SZE9"/>
<proteinExistence type="predicted"/>
<comment type="caution">
    <text evidence="1">The sequence shown here is derived from an EMBL/GenBank/DDBJ whole genome shotgun (WGS) entry which is preliminary data.</text>
</comment>
<keyword evidence="2" id="KW-1185">Reference proteome</keyword>
<sequence>MLEVVGYKESLMLELVEPPKIPRLVKGKQVFESTEGIPEIEEGVV</sequence>